<proteinExistence type="predicted"/>
<dbReference type="AlphaFoldDB" id="A0AAV5U9N9"/>
<name>A0AAV5U9N9_9BILA</name>
<dbReference type="EMBL" id="BTSX01000006">
    <property type="protein sequence ID" value="GMT03590.1"/>
    <property type="molecule type" value="Genomic_DNA"/>
</dbReference>
<dbReference type="SUPFAM" id="SSF54001">
    <property type="entry name" value="Cysteine proteinases"/>
    <property type="match status" value="1"/>
</dbReference>
<evidence type="ECO:0000313" key="1">
    <source>
        <dbReference type="EMBL" id="GMT03589.1"/>
    </source>
</evidence>
<comment type="caution">
    <text evidence="2">The sequence shown here is derived from an EMBL/GenBank/DDBJ whole genome shotgun (WGS) entry which is preliminary data.</text>
</comment>
<dbReference type="InterPro" id="IPR038765">
    <property type="entry name" value="Papain-like_cys_pep_sf"/>
</dbReference>
<evidence type="ECO:0000313" key="2">
    <source>
        <dbReference type="EMBL" id="GMT03590.1"/>
    </source>
</evidence>
<reference evidence="2" key="1">
    <citation type="submission" date="2023-10" db="EMBL/GenBank/DDBJ databases">
        <title>Genome assembly of Pristionchus species.</title>
        <authorList>
            <person name="Yoshida K."/>
            <person name="Sommer R.J."/>
        </authorList>
    </citation>
    <scope>NUCLEOTIDE SEQUENCE</scope>
    <source>
        <strain evidence="2">RS0144</strain>
    </source>
</reference>
<evidence type="ECO:0000313" key="3">
    <source>
        <dbReference type="Proteomes" id="UP001432027"/>
    </source>
</evidence>
<evidence type="ECO:0008006" key="4">
    <source>
        <dbReference type="Google" id="ProtNLM"/>
    </source>
</evidence>
<protein>
    <recommendedName>
        <fullName evidence="4">Peptidase</fullName>
    </recommendedName>
</protein>
<gene>
    <name evidence="1" type="ORF">PENTCL1PPCAC_25763</name>
    <name evidence="2" type="ORF">PENTCL1PPCAC_25764</name>
</gene>
<keyword evidence="3" id="KW-1185">Reference proteome</keyword>
<dbReference type="EMBL" id="BTSX01000006">
    <property type="protein sequence ID" value="GMT03589.1"/>
    <property type="molecule type" value="Genomic_DNA"/>
</dbReference>
<organism evidence="2 3">
    <name type="scientific">Pristionchus entomophagus</name>
    <dbReference type="NCBI Taxonomy" id="358040"/>
    <lineage>
        <taxon>Eukaryota</taxon>
        <taxon>Metazoa</taxon>
        <taxon>Ecdysozoa</taxon>
        <taxon>Nematoda</taxon>
        <taxon>Chromadorea</taxon>
        <taxon>Rhabditida</taxon>
        <taxon>Rhabditina</taxon>
        <taxon>Diplogasteromorpha</taxon>
        <taxon>Diplogasteroidea</taxon>
        <taxon>Neodiplogasteridae</taxon>
        <taxon>Pristionchus</taxon>
    </lineage>
</organism>
<dbReference type="Gene3D" id="3.40.395.10">
    <property type="entry name" value="Adenoviral Proteinase, Chain A"/>
    <property type="match status" value="1"/>
</dbReference>
<dbReference type="Proteomes" id="UP001432027">
    <property type="component" value="Unassembled WGS sequence"/>
</dbReference>
<accession>A0AAV5U9N9</accession>
<sequence length="248" mass="28518">MSCWTTPTFSFPSFTAMYKTFHPDESRPMSMGSLVEILQDINEGIQHTDITTFIQNNCHNLSFVLVDGIVKLDSIDISSLLSHIPNFLGVYPSDCLPNIVDKSKSFGLVVNTDSSDKSGTHWLAIFVKNGICHYFDSFCGLPKVKNIRSFCEQFHSCHFNREKHQQIQEITCGAYCIFVINEMLFNNKSFRSVVSTFHRIKRDDVYVRKYLVSNFSYHLSTLHSELLSYVCSLQVLPNFSRRPRHAFD</sequence>